<feature type="compositionally biased region" description="Low complexity" evidence="1">
    <location>
        <begin position="94"/>
        <end position="110"/>
    </location>
</feature>
<accession>A0A9W7DX67</accession>
<evidence type="ECO:0000313" key="2">
    <source>
        <dbReference type="EMBL" id="GMH58367.1"/>
    </source>
</evidence>
<protein>
    <submittedName>
        <fullName evidence="2">Uncharacterized protein</fullName>
    </submittedName>
</protein>
<evidence type="ECO:0000313" key="3">
    <source>
        <dbReference type="Proteomes" id="UP001162640"/>
    </source>
</evidence>
<dbReference type="EMBL" id="BLQM01000064">
    <property type="protein sequence ID" value="GMH58367.1"/>
    <property type="molecule type" value="Genomic_DNA"/>
</dbReference>
<name>A0A9W7DX67_9STRA</name>
<feature type="compositionally biased region" description="Basic and acidic residues" evidence="1">
    <location>
        <begin position="71"/>
        <end position="84"/>
    </location>
</feature>
<proteinExistence type="predicted"/>
<dbReference type="AlphaFoldDB" id="A0A9W7DX67"/>
<evidence type="ECO:0000256" key="1">
    <source>
        <dbReference type="SAM" id="MobiDB-lite"/>
    </source>
</evidence>
<sequence length="214" mass="23716">MDVHTRRDVGGYNKNLAARMLKVTRVNNNKIKGSSFRASDSIRNMFNVSSSGKPEKVTNVEQVKLMREVYLNRKEDNTNDKNKDNPSGNPKLEQLSSNPAAQPSPQRPAAVDPPPPEPVKDMSLTEKEFDQVSKYFTLEDLTDSDNKDVSPYFEPRTVSPLRIAASPPLKKESLSSPSFRVDMDTRSPPVTPAAGGSTVDELIDWVGGLDLKEI</sequence>
<gene>
    <name evidence="2" type="ORF">TL16_g02594</name>
</gene>
<reference evidence="3" key="1">
    <citation type="journal article" date="2023" name="Commun. Biol.">
        <title>Genome analysis of Parmales, the sister group of diatoms, reveals the evolutionary specialization of diatoms from phago-mixotrophs to photoautotrophs.</title>
        <authorList>
            <person name="Ban H."/>
            <person name="Sato S."/>
            <person name="Yoshikawa S."/>
            <person name="Yamada K."/>
            <person name="Nakamura Y."/>
            <person name="Ichinomiya M."/>
            <person name="Sato N."/>
            <person name="Blanc-Mathieu R."/>
            <person name="Endo H."/>
            <person name="Kuwata A."/>
            <person name="Ogata H."/>
        </authorList>
    </citation>
    <scope>NUCLEOTIDE SEQUENCE [LARGE SCALE GENOMIC DNA]</scope>
</reference>
<feature type="region of interest" description="Disordered" evidence="1">
    <location>
        <begin position="163"/>
        <end position="197"/>
    </location>
</feature>
<comment type="caution">
    <text evidence="2">The sequence shown here is derived from an EMBL/GenBank/DDBJ whole genome shotgun (WGS) entry which is preliminary data.</text>
</comment>
<dbReference type="Proteomes" id="UP001162640">
    <property type="component" value="Unassembled WGS sequence"/>
</dbReference>
<organism evidence="2 3">
    <name type="scientific">Triparma laevis f. inornata</name>
    <dbReference type="NCBI Taxonomy" id="1714386"/>
    <lineage>
        <taxon>Eukaryota</taxon>
        <taxon>Sar</taxon>
        <taxon>Stramenopiles</taxon>
        <taxon>Ochrophyta</taxon>
        <taxon>Bolidophyceae</taxon>
        <taxon>Parmales</taxon>
        <taxon>Triparmaceae</taxon>
        <taxon>Triparma</taxon>
    </lineage>
</organism>
<feature type="region of interest" description="Disordered" evidence="1">
    <location>
        <begin position="71"/>
        <end position="126"/>
    </location>
</feature>